<dbReference type="AlphaFoldDB" id="A0A511T295"/>
<reference evidence="5 6" key="1">
    <citation type="submission" date="2016-10" db="EMBL/GenBank/DDBJ databases">
        <authorList>
            <person name="Varghese N."/>
            <person name="Submissions S."/>
        </authorList>
    </citation>
    <scope>NUCLEOTIDE SEQUENCE [LARGE SCALE GENOMIC DNA]</scope>
    <source>
        <strain evidence="5 6">DSM 16525</strain>
    </source>
</reference>
<reference evidence="4 7" key="2">
    <citation type="submission" date="2019-07" db="EMBL/GenBank/DDBJ databases">
        <title>Whole genome shotgun sequence of Myxococcus fulvus NBRC 100333.</title>
        <authorList>
            <person name="Hosoyama A."/>
            <person name="Uohara A."/>
            <person name="Ohji S."/>
            <person name="Ichikawa N."/>
        </authorList>
    </citation>
    <scope>NUCLEOTIDE SEQUENCE [LARGE SCALE GENOMIC DNA]</scope>
    <source>
        <strain evidence="4 7">NBRC 100333</strain>
    </source>
</reference>
<accession>A0A511T295</accession>
<evidence type="ECO:0000313" key="6">
    <source>
        <dbReference type="Proteomes" id="UP000183760"/>
    </source>
</evidence>
<dbReference type="RefSeq" id="WP_074956214.1">
    <property type="nucleotide sequence ID" value="NZ_BJXR01000027.1"/>
</dbReference>
<keyword evidence="1" id="KW-0812">Transmembrane</keyword>
<dbReference type="EMBL" id="FOIB01000006">
    <property type="protein sequence ID" value="SEU21594.1"/>
    <property type="molecule type" value="Genomic_DNA"/>
</dbReference>
<protein>
    <submittedName>
        <fullName evidence="5">Zinc-finger</fullName>
    </submittedName>
</protein>
<sequence>MSPPCHKLYLFLDGELPPVDEENFRHHLARCPMCATGLHEAMQLELLGFQALHEEGLPSDDELIAAPEAVLPAWPTPPWPRPSWRQRLRSLAPAWPRAVKVWAVGGVALAAVLLALVLAVPMSRQTPPEVWGAHVSQRGLEGRVAYARADGYRRYVPMRAGPEAPESTTPLPLSELAELEERGDLHGIAAAYLVRQDWRQASDFLRRTRPSVDRDSDLALIALEQGRREEALELLEAVLRAAPNHPQALWNRALVLRELGLSLQAAEAFDAVVRLGEPGWSEEARLRATALRSETNLRSRDFHDARAAAQNLASLEGSRLPLEEARRFPGVVRLVFYDAVRAAPTREAVLRLLPLARVLDEVQGGSTLADTVNRVSLADFQRRGPLARDYARLLRQEHPTPDAFLETLRRSGEEDLYLGALVTLDAVEGHLDDFERIARASQDPWLVLLAERELSVREEREGQWWKAEQRLRAALASCTGRGLAYRCATLRRRLVDLFVRLHRPADALEDAREGLRLTRELGEWNLEQQFLQEMAQIARYRHSAASARAFLRESLSRIPDDCEQRTYVHRNLATVAWADFRPDEARDELEQATRCGRPLGMPGAWVLSYLARHGAQVRDEDLLRRTLGELRRGSRTPGELALLSFLEGQFMLERERASGRELLLGAIDAAQALPLDVDARKARTFAYGVLVSDAGRAGAQEQVLELMGQALRVPVPERCVLAVAVDHERTVAAVRDSQGALVGTYDDHRTAPLHASADGLVPARLVAALRGCAHVDVLALPPVHGLPGLLPADLAWSYRVGRSGVAPEARGQAGHHLVVTGVEAPRSLALEKLLPLEAPRVPDPLRVELRGAAATPSRVLREMAQAREIELHTHGLFSPELSDASLLILAPEEDGRYALAATQVREQPLHGAPLVLLAACGAARAAPFLHESVSLPVAFIEAGARTVLASTGDIPDTAGRFFESVRERIRAGAPASQALRDERLAWLSREPSATWPALVLLFE</sequence>
<organism evidence="4 7">
    <name type="scientific">Myxococcus fulvus</name>
    <dbReference type="NCBI Taxonomy" id="33"/>
    <lineage>
        <taxon>Bacteria</taxon>
        <taxon>Pseudomonadati</taxon>
        <taxon>Myxococcota</taxon>
        <taxon>Myxococcia</taxon>
        <taxon>Myxococcales</taxon>
        <taxon>Cystobacterineae</taxon>
        <taxon>Myxococcaceae</taxon>
        <taxon>Myxococcus</taxon>
    </lineage>
</organism>
<evidence type="ECO:0000313" key="5">
    <source>
        <dbReference type="EMBL" id="SEU21594.1"/>
    </source>
</evidence>
<evidence type="ECO:0000313" key="4">
    <source>
        <dbReference type="EMBL" id="GEN08276.1"/>
    </source>
</evidence>
<evidence type="ECO:0000259" key="3">
    <source>
        <dbReference type="Pfam" id="PF13490"/>
    </source>
</evidence>
<dbReference type="Gene3D" id="1.25.40.10">
    <property type="entry name" value="Tetratricopeptide repeat domain"/>
    <property type="match status" value="2"/>
</dbReference>
<keyword evidence="5" id="KW-0862">Zinc</keyword>
<keyword evidence="5" id="KW-0479">Metal-binding</keyword>
<gene>
    <name evidence="4" type="ORF">MFU01_33130</name>
    <name evidence="5" type="ORF">SAMN05443572_106298</name>
</gene>
<evidence type="ECO:0000256" key="1">
    <source>
        <dbReference type="SAM" id="Phobius"/>
    </source>
</evidence>
<dbReference type="OrthoDB" id="5526017at2"/>
<comment type="caution">
    <text evidence="4">The sequence shown here is derived from an EMBL/GenBank/DDBJ whole genome shotgun (WGS) entry which is preliminary data.</text>
</comment>
<keyword evidence="6" id="KW-1185">Reference proteome</keyword>
<name>A0A511T295_MYXFU</name>
<feature type="domain" description="CHAT" evidence="2">
    <location>
        <begin position="847"/>
        <end position="990"/>
    </location>
</feature>
<keyword evidence="1" id="KW-1133">Transmembrane helix</keyword>
<keyword evidence="1" id="KW-0472">Membrane</keyword>
<feature type="transmembrane region" description="Helical" evidence="1">
    <location>
        <begin position="99"/>
        <end position="120"/>
    </location>
</feature>
<proteinExistence type="predicted"/>
<dbReference type="EMBL" id="BJXR01000027">
    <property type="protein sequence ID" value="GEN08276.1"/>
    <property type="molecule type" value="Genomic_DNA"/>
</dbReference>
<keyword evidence="5" id="KW-0863">Zinc-finger</keyword>
<feature type="domain" description="Putative zinc-finger" evidence="3">
    <location>
        <begin position="7"/>
        <end position="34"/>
    </location>
</feature>
<dbReference type="STRING" id="1334629.MFUL124B02_29885"/>
<dbReference type="Pfam" id="PF12770">
    <property type="entry name" value="CHAT"/>
    <property type="match status" value="1"/>
</dbReference>
<evidence type="ECO:0000313" key="7">
    <source>
        <dbReference type="Proteomes" id="UP000321514"/>
    </source>
</evidence>
<dbReference type="Pfam" id="PF13432">
    <property type="entry name" value="TPR_16"/>
    <property type="match status" value="1"/>
</dbReference>
<dbReference type="InterPro" id="IPR011990">
    <property type="entry name" value="TPR-like_helical_dom_sf"/>
</dbReference>
<dbReference type="Proteomes" id="UP000321514">
    <property type="component" value="Unassembled WGS sequence"/>
</dbReference>
<dbReference type="Proteomes" id="UP000183760">
    <property type="component" value="Unassembled WGS sequence"/>
</dbReference>
<dbReference type="InterPro" id="IPR024983">
    <property type="entry name" value="CHAT_dom"/>
</dbReference>
<evidence type="ECO:0000259" key="2">
    <source>
        <dbReference type="Pfam" id="PF12770"/>
    </source>
</evidence>
<dbReference type="GO" id="GO:0008270">
    <property type="term" value="F:zinc ion binding"/>
    <property type="evidence" value="ECO:0007669"/>
    <property type="project" value="UniProtKB-KW"/>
</dbReference>
<dbReference type="Pfam" id="PF13490">
    <property type="entry name" value="zf-HC2"/>
    <property type="match status" value="1"/>
</dbReference>
<dbReference type="InterPro" id="IPR027383">
    <property type="entry name" value="Znf_put"/>
</dbReference>
<dbReference type="SUPFAM" id="SSF48452">
    <property type="entry name" value="TPR-like"/>
    <property type="match status" value="2"/>
</dbReference>